<feature type="chain" id="PRO_5046264228" description="Peptidase C1A papain C-terminal domain-containing protein" evidence="5">
    <location>
        <begin position="21"/>
        <end position="345"/>
    </location>
</feature>
<name>A0ABR1BZL8_NECAM</name>
<evidence type="ECO:0000256" key="4">
    <source>
        <dbReference type="ARBA" id="ARBA00022807"/>
    </source>
</evidence>
<dbReference type="Gene3D" id="3.90.70.10">
    <property type="entry name" value="Cysteine proteinases"/>
    <property type="match status" value="1"/>
</dbReference>
<dbReference type="Pfam" id="PF00112">
    <property type="entry name" value="Peptidase_C1"/>
    <property type="match status" value="1"/>
</dbReference>
<keyword evidence="3" id="KW-0378">Hydrolase</keyword>
<organism evidence="7 8">
    <name type="scientific">Necator americanus</name>
    <name type="common">Human hookworm</name>
    <dbReference type="NCBI Taxonomy" id="51031"/>
    <lineage>
        <taxon>Eukaryota</taxon>
        <taxon>Metazoa</taxon>
        <taxon>Ecdysozoa</taxon>
        <taxon>Nematoda</taxon>
        <taxon>Chromadorea</taxon>
        <taxon>Rhabditida</taxon>
        <taxon>Rhabditina</taxon>
        <taxon>Rhabditomorpha</taxon>
        <taxon>Strongyloidea</taxon>
        <taxon>Ancylostomatidae</taxon>
        <taxon>Bunostominae</taxon>
        <taxon>Necator</taxon>
    </lineage>
</organism>
<proteinExistence type="inferred from homology"/>
<evidence type="ECO:0000256" key="5">
    <source>
        <dbReference type="SAM" id="SignalP"/>
    </source>
</evidence>
<feature type="signal peptide" evidence="5">
    <location>
        <begin position="1"/>
        <end position="20"/>
    </location>
</feature>
<dbReference type="SMART" id="SM00645">
    <property type="entry name" value="Pept_C1"/>
    <property type="match status" value="1"/>
</dbReference>
<comment type="caution">
    <text evidence="7">The sequence shown here is derived from an EMBL/GenBank/DDBJ whole genome shotgun (WGS) entry which is preliminary data.</text>
</comment>
<dbReference type="PROSITE" id="PS00139">
    <property type="entry name" value="THIOL_PROTEASE_CYS"/>
    <property type="match status" value="1"/>
</dbReference>
<dbReference type="InterPro" id="IPR000169">
    <property type="entry name" value="Pept_cys_AS"/>
</dbReference>
<dbReference type="InterPro" id="IPR025661">
    <property type="entry name" value="Pept_asp_AS"/>
</dbReference>
<dbReference type="EMBL" id="JAVFWL010000001">
    <property type="protein sequence ID" value="KAK6731380.1"/>
    <property type="molecule type" value="Genomic_DNA"/>
</dbReference>
<evidence type="ECO:0000256" key="3">
    <source>
        <dbReference type="ARBA" id="ARBA00022801"/>
    </source>
</evidence>
<evidence type="ECO:0000313" key="7">
    <source>
        <dbReference type="EMBL" id="KAK6731380.1"/>
    </source>
</evidence>
<gene>
    <name evidence="7" type="primary">Necator_chrI.g3828</name>
    <name evidence="7" type="ORF">RB195_007699</name>
</gene>
<keyword evidence="4" id="KW-0788">Thiol protease</keyword>
<keyword evidence="2" id="KW-0645">Protease</keyword>
<protein>
    <recommendedName>
        <fullName evidence="6">Peptidase C1A papain C-terminal domain-containing protein</fullName>
    </recommendedName>
</protein>
<dbReference type="SUPFAM" id="SSF54001">
    <property type="entry name" value="Cysteine proteinases"/>
    <property type="match status" value="1"/>
</dbReference>
<evidence type="ECO:0000313" key="8">
    <source>
        <dbReference type="Proteomes" id="UP001303046"/>
    </source>
</evidence>
<dbReference type="PANTHER" id="PTHR12411">
    <property type="entry name" value="CYSTEINE PROTEASE FAMILY C1-RELATED"/>
    <property type="match status" value="1"/>
</dbReference>
<dbReference type="InterPro" id="IPR038765">
    <property type="entry name" value="Papain-like_cys_pep_sf"/>
</dbReference>
<dbReference type="InterPro" id="IPR013128">
    <property type="entry name" value="Peptidase_C1A"/>
</dbReference>
<reference evidence="7 8" key="1">
    <citation type="submission" date="2023-08" db="EMBL/GenBank/DDBJ databases">
        <title>A Necator americanus chromosomal reference genome.</title>
        <authorList>
            <person name="Ilik V."/>
            <person name="Petrzelkova K.J."/>
            <person name="Pardy F."/>
            <person name="Fuh T."/>
            <person name="Niatou-Singa F.S."/>
            <person name="Gouil Q."/>
            <person name="Baker L."/>
            <person name="Ritchie M.E."/>
            <person name="Jex A.R."/>
            <person name="Gazzola D."/>
            <person name="Li H."/>
            <person name="Toshio Fujiwara R."/>
            <person name="Zhan B."/>
            <person name="Aroian R.V."/>
            <person name="Pafco B."/>
            <person name="Schwarz E.M."/>
        </authorList>
    </citation>
    <scope>NUCLEOTIDE SEQUENCE [LARGE SCALE GENOMIC DNA]</scope>
    <source>
        <strain evidence="7 8">Aroian</strain>
        <tissue evidence="7">Whole animal</tissue>
    </source>
</reference>
<keyword evidence="8" id="KW-1185">Reference proteome</keyword>
<comment type="similarity">
    <text evidence="1">Belongs to the peptidase C1 family.</text>
</comment>
<dbReference type="PRINTS" id="PR00705">
    <property type="entry name" value="PAPAIN"/>
</dbReference>
<dbReference type="InterPro" id="IPR000668">
    <property type="entry name" value="Peptidase_C1A_C"/>
</dbReference>
<feature type="domain" description="Peptidase C1A papain C-terminal" evidence="6">
    <location>
        <begin position="91"/>
        <end position="342"/>
    </location>
</feature>
<evidence type="ECO:0000256" key="2">
    <source>
        <dbReference type="ARBA" id="ARBA00022670"/>
    </source>
</evidence>
<evidence type="ECO:0000259" key="6">
    <source>
        <dbReference type="SMART" id="SM00645"/>
    </source>
</evidence>
<keyword evidence="5" id="KW-0732">Signal</keyword>
<dbReference type="CDD" id="cd02620">
    <property type="entry name" value="Peptidase_C1A_CathepsinB"/>
    <property type="match status" value="1"/>
</dbReference>
<accession>A0ABR1BZL8</accession>
<sequence>MRILLALLVTVLAVKPLSIGDFLTHPISDHARQLRGQAIVDYVNSHQSLYKAKFSPDAEEFTMSRIMDLKYLSHADETVTEEDLDLSDEKIPERFDARDKWPQCDSIGFIRDQSKCGSCWAVTAAEVMSDRLCIRSNGTKKAHISDTDVLTCCGNECGNGCNGGWKHKAFEYAISTGVCTGGTYRMKGVCKPYPFYPCGQYENQTVYGPCPKKLWGTPRCRKTCQLKYPVPYEKDKIHAERSYRLPNNETIIKREIMTNGPVAASFEVHADFSFYKEGIYKNKVFWPTGIHAVKIIGWGTENGTDYWLIANSWSTYWGENGYFRILRGVNHCDIEHSVAAVTMAV</sequence>
<dbReference type="Proteomes" id="UP001303046">
    <property type="component" value="Unassembled WGS sequence"/>
</dbReference>
<evidence type="ECO:0000256" key="1">
    <source>
        <dbReference type="ARBA" id="ARBA00008455"/>
    </source>
</evidence>
<dbReference type="PROSITE" id="PS00640">
    <property type="entry name" value="THIOL_PROTEASE_ASN"/>
    <property type="match status" value="1"/>
</dbReference>